<comment type="caution">
    <text evidence="8">The sequence shown here is derived from an EMBL/GenBank/DDBJ whole genome shotgun (WGS) entry which is preliminary data.</text>
</comment>
<dbReference type="InterPro" id="IPR012944">
    <property type="entry name" value="SusD_RagB_dom"/>
</dbReference>
<keyword evidence="3" id="KW-0732">Signal</keyword>
<dbReference type="Pfam" id="PF14322">
    <property type="entry name" value="SusD-like_3"/>
    <property type="match status" value="1"/>
</dbReference>
<dbReference type="Proteomes" id="UP000239590">
    <property type="component" value="Unassembled WGS sequence"/>
</dbReference>
<dbReference type="InterPro" id="IPR033985">
    <property type="entry name" value="SusD-like_N"/>
</dbReference>
<evidence type="ECO:0000256" key="3">
    <source>
        <dbReference type="ARBA" id="ARBA00022729"/>
    </source>
</evidence>
<dbReference type="Pfam" id="PF07980">
    <property type="entry name" value="SusD_RagB"/>
    <property type="match status" value="1"/>
</dbReference>
<dbReference type="SUPFAM" id="SSF48452">
    <property type="entry name" value="TPR-like"/>
    <property type="match status" value="1"/>
</dbReference>
<organism evidence="8 9">
    <name type="scientific">Siphonobacter curvatus</name>
    <dbReference type="NCBI Taxonomy" id="2094562"/>
    <lineage>
        <taxon>Bacteria</taxon>
        <taxon>Pseudomonadati</taxon>
        <taxon>Bacteroidota</taxon>
        <taxon>Cytophagia</taxon>
        <taxon>Cytophagales</taxon>
        <taxon>Cytophagaceae</taxon>
        <taxon>Siphonobacter</taxon>
    </lineage>
</organism>
<accession>A0A2S7IGD6</accession>
<comment type="similarity">
    <text evidence="2">Belongs to the SusD family.</text>
</comment>
<keyword evidence="9" id="KW-1185">Reference proteome</keyword>
<dbReference type="GO" id="GO:0009279">
    <property type="term" value="C:cell outer membrane"/>
    <property type="evidence" value="ECO:0007669"/>
    <property type="project" value="UniProtKB-SubCell"/>
</dbReference>
<evidence type="ECO:0000256" key="1">
    <source>
        <dbReference type="ARBA" id="ARBA00004442"/>
    </source>
</evidence>
<evidence type="ECO:0000256" key="4">
    <source>
        <dbReference type="ARBA" id="ARBA00023136"/>
    </source>
</evidence>
<reference evidence="9" key="1">
    <citation type="submission" date="2018-02" db="EMBL/GenBank/DDBJ databases">
        <title>Genome sequencing of Solimonas sp. HR-BB.</title>
        <authorList>
            <person name="Lee Y."/>
            <person name="Jeon C.O."/>
        </authorList>
    </citation>
    <scope>NUCLEOTIDE SEQUENCE [LARGE SCALE GENOMIC DNA]</scope>
    <source>
        <strain evidence="9">HR-U</strain>
    </source>
</reference>
<keyword evidence="5" id="KW-0998">Cell outer membrane</keyword>
<proteinExistence type="inferred from homology"/>
<dbReference type="PROSITE" id="PS51257">
    <property type="entry name" value="PROKAR_LIPOPROTEIN"/>
    <property type="match status" value="1"/>
</dbReference>
<gene>
    <name evidence="8" type="ORF">C5O19_22290</name>
</gene>
<feature type="domain" description="SusD-like N-terminal" evidence="7">
    <location>
        <begin position="19"/>
        <end position="217"/>
    </location>
</feature>
<comment type="subcellular location">
    <subcellularLocation>
        <location evidence="1">Cell outer membrane</location>
    </subcellularLocation>
</comment>
<protein>
    <submittedName>
        <fullName evidence="8">RagB/SusD family nutrient uptake outer membrane protein</fullName>
    </submittedName>
</protein>
<name>A0A2S7IGD6_9BACT</name>
<dbReference type="EMBL" id="PTRA01000006">
    <property type="protein sequence ID" value="PQA54480.1"/>
    <property type="molecule type" value="Genomic_DNA"/>
</dbReference>
<dbReference type="Gene3D" id="1.25.40.390">
    <property type="match status" value="2"/>
</dbReference>
<evidence type="ECO:0000256" key="2">
    <source>
        <dbReference type="ARBA" id="ARBA00006275"/>
    </source>
</evidence>
<evidence type="ECO:0000313" key="9">
    <source>
        <dbReference type="Proteomes" id="UP000239590"/>
    </source>
</evidence>
<evidence type="ECO:0000259" key="6">
    <source>
        <dbReference type="Pfam" id="PF07980"/>
    </source>
</evidence>
<evidence type="ECO:0000313" key="8">
    <source>
        <dbReference type="EMBL" id="PQA54480.1"/>
    </source>
</evidence>
<dbReference type="CDD" id="cd08977">
    <property type="entry name" value="SusD"/>
    <property type="match status" value="1"/>
</dbReference>
<dbReference type="RefSeq" id="WP_104715604.1">
    <property type="nucleotide sequence ID" value="NZ_PTRA01000006.1"/>
</dbReference>
<dbReference type="OrthoDB" id="621570at2"/>
<evidence type="ECO:0000256" key="5">
    <source>
        <dbReference type="ARBA" id="ARBA00023237"/>
    </source>
</evidence>
<feature type="domain" description="RagB/SusD" evidence="6">
    <location>
        <begin position="322"/>
        <end position="407"/>
    </location>
</feature>
<sequence>MKRYILAAVLTASLISCDKYLDETPNNALPAATAIRDAGTARAAINGAYSRVQSYYASGYPTLGTITTDNVIFNGTLSQYLQLDQNAVTPDNAITLDVYQSIYRAINTVNSIIAYVPAINDPNLGSTEKNTILGEAYFIRALGYFDLGRAWGGVQLQLTPTTTLDGLKGIKRSTLTQTYDQVLADLTKAEELLAEDATTRNRAQKSTARALRARVHLYRKEWAEAETYASQVIGNTKYALVKPYKTFFTSPFLSQESVFELSFSTNNRNSYWNLWYPSSLGGQYTLKPSATIVEKLNNPAIGGSRKALLAGTGNNVYGVLYNTSATSTDPSYVIRIAELYLIRAEARAQQNKLTEALADLNTVRSRADVAAATASTKEALLLAIEEENNVEFAFEAHRWFDLVRTGRTGAVLGLTNSQYWVFPFPYQDVLSDPDLEQNPGY</sequence>
<dbReference type="InterPro" id="IPR011990">
    <property type="entry name" value="TPR-like_helical_dom_sf"/>
</dbReference>
<dbReference type="AlphaFoldDB" id="A0A2S7IGD6"/>
<evidence type="ECO:0000259" key="7">
    <source>
        <dbReference type="Pfam" id="PF14322"/>
    </source>
</evidence>
<keyword evidence="4" id="KW-0472">Membrane</keyword>